<evidence type="ECO:0000313" key="1">
    <source>
        <dbReference type="EMBL" id="KAK1143703.1"/>
    </source>
</evidence>
<sequence>MYSFHGSTASPASSPPASDISPVAQPDPPANMLHAELFHHLSTVTLPSFCDSGSGLYLSPADMINHGLSTPYLLNELLALAALHLGVLRKDRKDYYRHHSAQLQNHALQLLHVSELDPSGKTSVSAFVFSSILGIHLLCDTLLFRDGEFQHFLDRFIHYLRIHQGVRSVIGGHWAHLKETSLKSVLDEGEASLQRQDTTGTGQGACSHLLARIQAAHLGPCTADTYRQAIEALQRSLAAASRGTAADRRHGALAWPVVVTQEHNDALVHRRPEALVILAHFAALLHACQEMWVFGDGGRFLIESVEGYLGPDWNEWLAWPVQCVAESTVYAAGGI</sequence>
<proteinExistence type="predicted"/>
<accession>A0ACC3B0F9</accession>
<dbReference type="EMBL" id="JAOPJF010000037">
    <property type="protein sequence ID" value="KAK1143703.1"/>
    <property type="molecule type" value="Genomic_DNA"/>
</dbReference>
<gene>
    <name evidence="1" type="ORF">N8T08_006103</name>
</gene>
<organism evidence="1 2">
    <name type="scientific">Aspergillus melleus</name>
    <dbReference type="NCBI Taxonomy" id="138277"/>
    <lineage>
        <taxon>Eukaryota</taxon>
        <taxon>Fungi</taxon>
        <taxon>Dikarya</taxon>
        <taxon>Ascomycota</taxon>
        <taxon>Pezizomycotina</taxon>
        <taxon>Eurotiomycetes</taxon>
        <taxon>Eurotiomycetidae</taxon>
        <taxon>Eurotiales</taxon>
        <taxon>Aspergillaceae</taxon>
        <taxon>Aspergillus</taxon>
        <taxon>Aspergillus subgen. Circumdati</taxon>
    </lineage>
</organism>
<comment type="caution">
    <text evidence="1">The sequence shown here is derived from an EMBL/GenBank/DDBJ whole genome shotgun (WGS) entry which is preliminary data.</text>
</comment>
<keyword evidence="2" id="KW-1185">Reference proteome</keyword>
<name>A0ACC3B0F9_9EURO</name>
<evidence type="ECO:0000313" key="2">
    <source>
        <dbReference type="Proteomes" id="UP001177260"/>
    </source>
</evidence>
<dbReference type="Proteomes" id="UP001177260">
    <property type="component" value="Unassembled WGS sequence"/>
</dbReference>
<protein>
    <submittedName>
        <fullName evidence="1">Uncharacterized protein</fullName>
    </submittedName>
</protein>
<reference evidence="1 2" key="1">
    <citation type="journal article" date="2023" name="ACS Omega">
        <title>Identification of the Neoaspergillic Acid Biosynthesis Gene Cluster by Establishing an In Vitro CRISPR-Ribonucleoprotein Genetic System in Aspergillus melleus.</title>
        <authorList>
            <person name="Yuan B."/>
            <person name="Grau M.F."/>
            <person name="Murata R.M."/>
            <person name="Torok T."/>
            <person name="Venkateswaran K."/>
            <person name="Stajich J.E."/>
            <person name="Wang C.C.C."/>
        </authorList>
    </citation>
    <scope>NUCLEOTIDE SEQUENCE [LARGE SCALE GENOMIC DNA]</scope>
    <source>
        <strain evidence="1 2">IMV 1140</strain>
    </source>
</reference>